<name>A0A174G6W3_9BACE</name>
<feature type="transmembrane region" description="Helical" evidence="7">
    <location>
        <begin position="418"/>
        <end position="436"/>
    </location>
</feature>
<evidence type="ECO:0000256" key="6">
    <source>
        <dbReference type="ARBA" id="ARBA00023136"/>
    </source>
</evidence>
<comment type="subcellular location">
    <subcellularLocation>
        <location evidence="1">Cell membrane</location>
        <topology evidence="1">Multi-pass membrane protein</topology>
    </subcellularLocation>
</comment>
<dbReference type="RefSeq" id="WP_055169791.1">
    <property type="nucleotide sequence ID" value="NZ_CAXSLD010000006.1"/>
</dbReference>
<evidence type="ECO:0000256" key="3">
    <source>
        <dbReference type="ARBA" id="ARBA00022475"/>
    </source>
</evidence>
<feature type="transmembrane region" description="Helical" evidence="7">
    <location>
        <begin position="381"/>
        <end position="397"/>
    </location>
</feature>
<dbReference type="STRING" id="47678.ERS852494_00244"/>
<evidence type="ECO:0000256" key="7">
    <source>
        <dbReference type="SAM" id="Phobius"/>
    </source>
</evidence>
<dbReference type="Proteomes" id="UP000095657">
    <property type="component" value="Unassembled WGS sequence"/>
</dbReference>
<dbReference type="EMBL" id="CZAI01000001">
    <property type="protein sequence ID" value="CUO58232.1"/>
    <property type="molecule type" value="Genomic_DNA"/>
</dbReference>
<dbReference type="Pfam" id="PF13440">
    <property type="entry name" value="Polysacc_synt_3"/>
    <property type="match status" value="1"/>
</dbReference>
<dbReference type="PANTHER" id="PTHR30250:SF10">
    <property type="entry name" value="LIPOPOLYSACCHARIDE BIOSYNTHESIS PROTEIN WZXC"/>
    <property type="match status" value="1"/>
</dbReference>
<keyword evidence="3" id="KW-1003">Cell membrane</keyword>
<feature type="transmembrane region" description="Helical" evidence="7">
    <location>
        <begin position="291"/>
        <end position="310"/>
    </location>
</feature>
<sequence length="482" mass="54274">MSEEQSLKDKTAKGLFWGGFSNGIQQLLNLVFGIFIARLLTPSDYGMVGMLAIFSLIAGSIQESGFTAALVNKKEVTHKDYNAVFWFNIITSLCLYLVLFLCAPLIAYFYKVPELTPLARYSFTGFFIASLGISHSAYLKRNLMVKQQAMSSVIGLTVSGIAGVTLAYLGFSYWGYATQSIVYVAVNTACYWHFTRWRPTLQFSLAPIKEMFGFSGKLLITNIFNHINNNLFSVILGKYYSKIEVGYYNQSNKWCGMGQQFILGMINGVAQPVLAKISEDTDRQQRVFRKMLRFTAFISFPAMLGLGIIAEELIVISITDKWYSSVSIMQILCISGAFVPIANLYQQLIISKGKSRIFMWNIIILGMILLTGVLLVHSYGIYAMLAMYVSTNILWLLRWHHFVQLEIGLKLRHALADILPYAIIAASVMAVTYYTARSIENIYVRLASKILLAMALYAAAMWASRSVTFKETIHYFIKKKSA</sequence>
<dbReference type="CDD" id="cd13127">
    <property type="entry name" value="MATE_tuaB_like"/>
    <property type="match status" value="1"/>
</dbReference>
<accession>A0A174G6W3</accession>
<evidence type="ECO:0000313" key="8">
    <source>
        <dbReference type="EMBL" id="CUO58232.1"/>
    </source>
</evidence>
<feature type="transmembrane region" description="Helical" evidence="7">
    <location>
        <begin position="357"/>
        <end position="375"/>
    </location>
</feature>
<keyword evidence="5 7" id="KW-1133">Transmembrane helix</keyword>
<evidence type="ECO:0000313" key="9">
    <source>
        <dbReference type="EMBL" id="RHH92786.1"/>
    </source>
</evidence>
<evidence type="ECO:0000256" key="5">
    <source>
        <dbReference type="ARBA" id="ARBA00022989"/>
    </source>
</evidence>
<dbReference type="EMBL" id="QRKD01000003">
    <property type="protein sequence ID" value="RHH92786.1"/>
    <property type="molecule type" value="Genomic_DNA"/>
</dbReference>
<gene>
    <name evidence="8" type="primary">wzxC_1</name>
    <name evidence="9" type="ORF">DW190_05825</name>
    <name evidence="8" type="ORF">ERS852494_00244</name>
</gene>
<feature type="transmembrane region" description="Helical" evidence="7">
    <location>
        <begin position="15"/>
        <end position="36"/>
    </location>
</feature>
<dbReference type="AlphaFoldDB" id="A0A174G6W3"/>
<proteinExistence type="inferred from homology"/>
<dbReference type="PANTHER" id="PTHR30250">
    <property type="entry name" value="PST FAMILY PREDICTED COLANIC ACID TRANSPORTER"/>
    <property type="match status" value="1"/>
</dbReference>
<dbReference type="Proteomes" id="UP000283512">
    <property type="component" value="Unassembled WGS sequence"/>
</dbReference>
<reference evidence="9 11" key="2">
    <citation type="submission" date="2018-08" db="EMBL/GenBank/DDBJ databases">
        <title>A genome reference for cultivated species of the human gut microbiota.</title>
        <authorList>
            <person name="Zou Y."/>
            <person name="Xue W."/>
            <person name="Luo G."/>
        </authorList>
    </citation>
    <scope>NUCLEOTIDE SEQUENCE [LARGE SCALE GENOMIC DNA]</scope>
    <source>
        <strain evidence="9 11">AM16-49B</strain>
    </source>
</reference>
<dbReference type="InterPro" id="IPR050833">
    <property type="entry name" value="Poly_Biosynth_Transport"/>
</dbReference>
<feature type="transmembrane region" description="Helical" evidence="7">
    <location>
        <begin position="151"/>
        <end position="170"/>
    </location>
</feature>
<keyword evidence="4 7" id="KW-0812">Transmembrane</keyword>
<evidence type="ECO:0000256" key="2">
    <source>
        <dbReference type="ARBA" id="ARBA00007430"/>
    </source>
</evidence>
<feature type="transmembrane region" description="Helical" evidence="7">
    <location>
        <begin position="442"/>
        <end position="463"/>
    </location>
</feature>
<feature type="transmembrane region" description="Helical" evidence="7">
    <location>
        <begin position="83"/>
        <end position="109"/>
    </location>
</feature>
<feature type="transmembrane region" description="Helical" evidence="7">
    <location>
        <begin position="322"/>
        <end position="345"/>
    </location>
</feature>
<evidence type="ECO:0000256" key="1">
    <source>
        <dbReference type="ARBA" id="ARBA00004651"/>
    </source>
</evidence>
<evidence type="ECO:0000256" key="4">
    <source>
        <dbReference type="ARBA" id="ARBA00022692"/>
    </source>
</evidence>
<keyword evidence="6 7" id="KW-0472">Membrane</keyword>
<reference evidence="8 10" key="1">
    <citation type="submission" date="2015-09" db="EMBL/GenBank/DDBJ databases">
        <authorList>
            <consortium name="Pathogen Informatics"/>
        </authorList>
    </citation>
    <scope>NUCLEOTIDE SEQUENCE [LARGE SCALE GENOMIC DNA]</scope>
    <source>
        <strain evidence="8 10">2789STDY5834880</strain>
    </source>
</reference>
<feature type="transmembrane region" description="Helical" evidence="7">
    <location>
        <begin position="176"/>
        <end position="194"/>
    </location>
</feature>
<evidence type="ECO:0000313" key="10">
    <source>
        <dbReference type="Proteomes" id="UP000095657"/>
    </source>
</evidence>
<comment type="similarity">
    <text evidence="2">Belongs to the polysaccharide synthase family.</text>
</comment>
<evidence type="ECO:0000313" key="11">
    <source>
        <dbReference type="Proteomes" id="UP000283512"/>
    </source>
</evidence>
<feature type="transmembrane region" description="Helical" evidence="7">
    <location>
        <begin position="121"/>
        <end position="139"/>
    </location>
</feature>
<feature type="transmembrane region" description="Helical" evidence="7">
    <location>
        <begin position="48"/>
        <end position="71"/>
    </location>
</feature>
<organism evidence="8 10">
    <name type="scientific">Bacteroides caccae</name>
    <dbReference type="NCBI Taxonomy" id="47678"/>
    <lineage>
        <taxon>Bacteria</taxon>
        <taxon>Pseudomonadati</taxon>
        <taxon>Bacteroidota</taxon>
        <taxon>Bacteroidia</taxon>
        <taxon>Bacteroidales</taxon>
        <taxon>Bacteroidaceae</taxon>
        <taxon>Bacteroides</taxon>
    </lineage>
</organism>
<protein>
    <submittedName>
        <fullName evidence="9">Lipopolysaccharide biosynthesis protein</fullName>
    </submittedName>
    <submittedName>
        <fullName evidence="8">Membrane protein involved in the export of O-antigen and teichoic acid</fullName>
    </submittedName>
</protein>
<dbReference type="GO" id="GO:0005886">
    <property type="term" value="C:plasma membrane"/>
    <property type="evidence" value="ECO:0007669"/>
    <property type="project" value="UniProtKB-SubCell"/>
</dbReference>